<keyword evidence="2" id="KW-1185">Reference proteome</keyword>
<dbReference type="Proteomes" id="UP001497644">
    <property type="component" value="Chromosome 15"/>
</dbReference>
<proteinExistence type="predicted"/>
<organism evidence="1 2">
    <name type="scientific">Lasius platythorax</name>
    <dbReference type="NCBI Taxonomy" id="488582"/>
    <lineage>
        <taxon>Eukaryota</taxon>
        <taxon>Metazoa</taxon>
        <taxon>Ecdysozoa</taxon>
        <taxon>Arthropoda</taxon>
        <taxon>Hexapoda</taxon>
        <taxon>Insecta</taxon>
        <taxon>Pterygota</taxon>
        <taxon>Neoptera</taxon>
        <taxon>Endopterygota</taxon>
        <taxon>Hymenoptera</taxon>
        <taxon>Apocrita</taxon>
        <taxon>Aculeata</taxon>
        <taxon>Formicoidea</taxon>
        <taxon>Formicidae</taxon>
        <taxon>Formicinae</taxon>
        <taxon>Lasius</taxon>
        <taxon>Lasius</taxon>
    </lineage>
</organism>
<protein>
    <submittedName>
        <fullName evidence="1">Uncharacterized protein</fullName>
    </submittedName>
</protein>
<evidence type="ECO:0000313" key="2">
    <source>
        <dbReference type="Proteomes" id="UP001497644"/>
    </source>
</evidence>
<dbReference type="AlphaFoldDB" id="A0AAV2NI71"/>
<name>A0AAV2NI71_9HYME</name>
<dbReference type="EMBL" id="OZ034838">
    <property type="protein sequence ID" value="CAL1679031.1"/>
    <property type="molecule type" value="Genomic_DNA"/>
</dbReference>
<sequence>MTLGCPCLSAVIAYASVRHFRFQFATQTIRLGARQEGSDPRASSNLHLPLSSIVSANFALTLASDFPRFGKLAIPIPRGTPPFEHGDEEKSAATPFGRGVSIFQYNAARVRGVSPLKMR</sequence>
<reference evidence="1" key="1">
    <citation type="submission" date="2024-04" db="EMBL/GenBank/DDBJ databases">
        <authorList>
            <consortium name="Molecular Ecology Group"/>
        </authorList>
    </citation>
    <scope>NUCLEOTIDE SEQUENCE</scope>
</reference>
<evidence type="ECO:0000313" key="1">
    <source>
        <dbReference type="EMBL" id="CAL1679031.1"/>
    </source>
</evidence>
<gene>
    <name evidence="1" type="ORF">LPLAT_LOCUS4785</name>
</gene>
<accession>A0AAV2NI71</accession>